<evidence type="ECO:0000313" key="3">
    <source>
        <dbReference type="Proteomes" id="UP000023774"/>
    </source>
</evidence>
<dbReference type="AlphaFoldDB" id="N9M9R3"/>
<dbReference type="SUPFAM" id="SSF55811">
    <property type="entry name" value="Nudix"/>
    <property type="match status" value="1"/>
</dbReference>
<organism evidence="2 3">
    <name type="scientific">Acinetobacter pseudolwoffii</name>
    <dbReference type="NCBI Taxonomy" id="2053287"/>
    <lineage>
        <taxon>Bacteria</taxon>
        <taxon>Pseudomonadati</taxon>
        <taxon>Pseudomonadota</taxon>
        <taxon>Gammaproteobacteria</taxon>
        <taxon>Moraxellales</taxon>
        <taxon>Moraxellaceae</taxon>
        <taxon>Acinetobacter</taxon>
    </lineage>
</organism>
<dbReference type="EMBL" id="APRJ01000011">
    <property type="protein sequence ID" value="ENW87044.1"/>
    <property type="molecule type" value="Genomic_DNA"/>
</dbReference>
<dbReference type="Pfam" id="PF00293">
    <property type="entry name" value="NUDIX"/>
    <property type="match status" value="1"/>
</dbReference>
<dbReference type="PANTHER" id="PTHR43222">
    <property type="entry name" value="NUDIX HYDROLASE 23"/>
    <property type="match status" value="1"/>
</dbReference>
<dbReference type="Proteomes" id="UP000023774">
    <property type="component" value="Unassembled WGS sequence"/>
</dbReference>
<dbReference type="Pfam" id="PF14803">
    <property type="entry name" value="Zn_ribbon_Nudix"/>
    <property type="match status" value="1"/>
</dbReference>
<evidence type="ECO:0000259" key="1">
    <source>
        <dbReference type="PROSITE" id="PS51462"/>
    </source>
</evidence>
<dbReference type="Gene3D" id="2.20.70.10">
    <property type="match status" value="1"/>
</dbReference>
<protein>
    <recommendedName>
        <fullName evidence="1">Nudix hydrolase domain-containing protein</fullName>
    </recommendedName>
</protein>
<evidence type="ECO:0000313" key="2">
    <source>
        <dbReference type="EMBL" id="ENW87044.1"/>
    </source>
</evidence>
<dbReference type="CDD" id="cd04511">
    <property type="entry name" value="NUDIX_Hydrolase"/>
    <property type="match status" value="1"/>
</dbReference>
<sequence length="202" mass="23128">MMPNFDFSVILSLLLSLMMNMNFCVNCGHKTTEKIPLGDQQIRSVCNSCGSIHYINPKVICGALVLWDNKVLLCRRAIEPRYGLWTLPAGYMELFETMEQGAARETREEAEAEVEIEQLYCMYNIPRIGQIYVLFKANLIDGKFGAGEETIEARLFDEADIPWTELAFPSVEHTLRHYFADRKNNIFPMHLETLGSRLDHTG</sequence>
<accession>N9M9R3</accession>
<name>N9M9R3_9GAMM</name>
<feature type="domain" description="Nudix hydrolase" evidence="1">
    <location>
        <begin position="56"/>
        <end position="179"/>
    </location>
</feature>
<proteinExistence type="predicted"/>
<dbReference type="GO" id="GO:0003824">
    <property type="term" value="F:catalytic activity"/>
    <property type="evidence" value="ECO:0007669"/>
    <property type="project" value="UniProtKB-ARBA"/>
</dbReference>
<keyword evidence="3" id="KW-1185">Reference proteome</keyword>
<dbReference type="PANTHER" id="PTHR43222:SF2">
    <property type="entry name" value="NUDIX HYDROLASE 23, CHLOROPLASTIC"/>
    <property type="match status" value="1"/>
</dbReference>
<gene>
    <name evidence="2" type="ORF">F906_02117</name>
</gene>
<reference evidence="2 3" key="1">
    <citation type="submission" date="2013-02" db="EMBL/GenBank/DDBJ databases">
        <title>The Genome Sequence of Acinetobacter sp. NIPH 713.</title>
        <authorList>
            <consortium name="The Broad Institute Genome Sequencing Platform"/>
            <consortium name="The Broad Institute Genome Sequencing Center for Infectious Disease"/>
            <person name="Cerqueira G."/>
            <person name="Feldgarden M."/>
            <person name="Courvalin P."/>
            <person name="Perichon B."/>
            <person name="Grillot-Courvalin C."/>
            <person name="Clermont D."/>
            <person name="Rocha E."/>
            <person name="Yoon E.-J."/>
            <person name="Nemec A."/>
            <person name="Walker B."/>
            <person name="Young S.K."/>
            <person name="Zeng Q."/>
            <person name="Gargeya S."/>
            <person name="Fitzgerald M."/>
            <person name="Haas B."/>
            <person name="Abouelleil A."/>
            <person name="Alvarado L."/>
            <person name="Arachchi H.M."/>
            <person name="Berlin A.M."/>
            <person name="Chapman S.B."/>
            <person name="Dewar J."/>
            <person name="Goldberg J."/>
            <person name="Griggs A."/>
            <person name="Gujja S."/>
            <person name="Hansen M."/>
            <person name="Howarth C."/>
            <person name="Imamovic A."/>
            <person name="Larimer J."/>
            <person name="McCowan C."/>
            <person name="Murphy C."/>
            <person name="Neiman D."/>
            <person name="Pearson M."/>
            <person name="Priest M."/>
            <person name="Roberts A."/>
            <person name="Saif S."/>
            <person name="Shea T."/>
            <person name="Sisk P."/>
            <person name="Sykes S."/>
            <person name="Wortman J."/>
            <person name="Nusbaum C."/>
            <person name="Birren B."/>
        </authorList>
    </citation>
    <scope>NUCLEOTIDE SEQUENCE [LARGE SCALE GENOMIC DNA]</scope>
    <source>
        <strain evidence="2 3">NIPH 713</strain>
    </source>
</reference>
<dbReference type="HOGENOM" id="CLU_037162_16_1_6"/>
<comment type="caution">
    <text evidence="2">The sequence shown here is derived from an EMBL/GenBank/DDBJ whole genome shotgun (WGS) entry which is preliminary data.</text>
</comment>
<dbReference type="InterPro" id="IPR000086">
    <property type="entry name" value="NUDIX_hydrolase_dom"/>
</dbReference>
<dbReference type="InterPro" id="IPR015797">
    <property type="entry name" value="NUDIX_hydrolase-like_dom_sf"/>
</dbReference>
<dbReference type="Gene3D" id="3.90.79.10">
    <property type="entry name" value="Nucleoside Triphosphate Pyrophosphohydrolase"/>
    <property type="match status" value="1"/>
</dbReference>
<dbReference type="PATRIC" id="fig|1217709.3.peg.2038"/>
<dbReference type="PROSITE" id="PS51462">
    <property type="entry name" value="NUDIX"/>
    <property type="match status" value="1"/>
</dbReference>
<dbReference type="InterPro" id="IPR029401">
    <property type="entry name" value="Nudix_N"/>
</dbReference>